<evidence type="ECO:0000256" key="8">
    <source>
        <dbReference type="ARBA" id="ARBA00023002"/>
    </source>
</evidence>
<comment type="catalytic activity">
    <reaction evidence="10">
        <text>L-ornithine + NADH + O2 = N(5)-hydroxy-L-ornithine + NAD(+) + H2O</text>
        <dbReference type="Rhea" id="RHEA:41512"/>
        <dbReference type="ChEBI" id="CHEBI:15377"/>
        <dbReference type="ChEBI" id="CHEBI:15379"/>
        <dbReference type="ChEBI" id="CHEBI:46911"/>
        <dbReference type="ChEBI" id="CHEBI:57540"/>
        <dbReference type="ChEBI" id="CHEBI:57945"/>
        <dbReference type="ChEBI" id="CHEBI:78275"/>
        <dbReference type="EC" id="1.14.13.196"/>
    </reaction>
</comment>
<dbReference type="GO" id="GO:0016491">
    <property type="term" value="F:oxidoreductase activity"/>
    <property type="evidence" value="ECO:0007669"/>
    <property type="project" value="UniProtKB-KW"/>
</dbReference>
<dbReference type="EC" id="1.14.13.196" evidence="4"/>
<proteinExistence type="inferred from homology"/>
<dbReference type="Pfam" id="PF13434">
    <property type="entry name" value="Lys_Orn_oxgnase"/>
    <property type="match status" value="1"/>
</dbReference>
<evidence type="ECO:0000256" key="5">
    <source>
        <dbReference type="ARBA" id="ARBA00022630"/>
    </source>
</evidence>
<evidence type="ECO:0000313" key="13">
    <source>
        <dbReference type="Proteomes" id="UP000799423"/>
    </source>
</evidence>
<comment type="pathway">
    <text evidence="2">Siderophore biosynthesis.</text>
</comment>
<dbReference type="InterPro" id="IPR036188">
    <property type="entry name" value="FAD/NAD-bd_sf"/>
</dbReference>
<evidence type="ECO:0000256" key="6">
    <source>
        <dbReference type="ARBA" id="ARBA00022827"/>
    </source>
</evidence>
<evidence type="ECO:0000256" key="11">
    <source>
        <dbReference type="SAM" id="MobiDB-lite"/>
    </source>
</evidence>
<protein>
    <recommendedName>
        <fullName evidence="4">L-ornithine N(5)-monooxygenase [NAD(P)H]</fullName>
        <ecNumber evidence="4">1.14.13.196</ecNumber>
    </recommendedName>
</protein>
<evidence type="ECO:0000256" key="10">
    <source>
        <dbReference type="ARBA" id="ARBA00049248"/>
    </source>
</evidence>
<dbReference type="PANTHER" id="PTHR42802">
    <property type="entry name" value="MONOOXYGENASE"/>
    <property type="match status" value="1"/>
</dbReference>
<evidence type="ECO:0000256" key="1">
    <source>
        <dbReference type="ARBA" id="ARBA00001974"/>
    </source>
</evidence>
<evidence type="ECO:0000313" key="12">
    <source>
        <dbReference type="EMBL" id="KAF2853249.1"/>
    </source>
</evidence>
<gene>
    <name evidence="12" type="ORF">T440DRAFT_466228</name>
</gene>
<dbReference type="PANTHER" id="PTHR42802:SF1">
    <property type="entry name" value="L-ORNITHINE N(5)-MONOOXYGENASE"/>
    <property type="match status" value="1"/>
</dbReference>
<accession>A0A6A7BFV2</accession>
<dbReference type="OrthoDB" id="3519933at2759"/>
<keyword evidence="5" id="KW-0285">Flavoprotein</keyword>
<reference evidence="12" key="1">
    <citation type="submission" date="2020-01" db="EMBL/GenBank/DDBJ databases">
        <authorList>
            <consortium name="DOE Joint Genome Institute"/>
            <person name="Haridas S."/>
            <person name="Albert R."/>
            <person name="Binder M."/>
            <person name="Bloem J."/>
            <person name="Labutti K."/>
            <person name="Salamov A."/>
            <person name="Andreopoulos B."/>
            <person name="Baker S.E."/>
            <person name="Barry K."/>
            <person name="Bills G."/>
            <person name="Bluhm B.H."/>
            <person name="Cannon C."/>
            <person name="Castanera R."/>
            <person name="Culley D.E."/>
            <person name="Daum C."/>
            <person name="Ezra D."/>
            <person name="Gonzalez J.B."/>
            <person name="Henrissat B."/>
            <person name="Kuo A."/>
            <person name="Liang C."/>
            <person name="Lipzen A."/>
            <person name="Lutzoni F."/>
            <person name="Magnuson J."/>
            <person name="Mondo S."/>
            <person name="Nolan M."/>
            <person name="Ohm R."/>
            <person name="Pangilinan J."/>
            <person name="Park H.-J."/>
            <person name="Ramirez L."/>
            <person name="Alfaro M."/>
            <person name="Sun H."/>
            <person name="Tritt A."/>
            <person name="Yoshinaga Y."/>
            <person name="Zwiers L.-H."/>
            <person name="Turgeon B.G."/>
            <person name="Goodwin S.B."/>
            <person name="Spatafora J.W."/>
            <person name="Crous P.W."/>
            <person name="Grigoriev I.V."/>
        </authorList>
    </citation>
    <scope>NUCLEOTIDE SEQUENCE</scope>
    <source>
        <strain evidence="12">IPT5</strain>
    </source>
</reference>
<dbReference type="SUPFAM" id="SSF51905">
    <property type="entry name" value="FAD/NAD(P)-binding domain"/>
    <property type="match status" value="1"/>
</dbReference>
<evidence type="ECO:0000256" key="2">
    <source>
        <dbReference type="ARBA" id="ARBA00004924"/>
    </source>
</evidence>
<evidence type="ECO:0000256" key="9">
    <source>
        <dbReference type="ARBA" id="ARBA00047598"/>
    </source>
</evidence>
<name>A0A6A7BFV2_9PLEO</name>
<dbReference type="Proteomes" id="UP000799423">
    <property type="component" value="Unassembled WGS sequence"/>
</dbReference>
<keyword evidence="8" id="KW-0560">Oxidoreductase</keyword>
<evidence type="ECO:0000256" key="7">
    <source>
        <dbReference type="ARBA" id="ARBA00022857"/>
    </source>
</evidence>
<dbReference type="Gene3D" id="3.50.50.60">
    <property type="entry name" value="FAD/NAD(P)-binding domain"/>
    <property type="match status" value="1"/>
</dbReference>
<dbReference type="EMBL" id="MU006296">
    <property type="protein sequence ID" value="KAF2853249.1"/>
    <property type="molecule type" value="Genomic_DNA"/>
</dbReference>
<keyword evidence="7" id="KW-0521">NADP</keyword>
<keyword evidence="6" id="KW-0274">FAD</keyword>
<dbReference type="AlphaFoldDB" id="A0A6A7BFV2"/>
<evidence type="ECO:0000256" key="4">
    <source>
        <dbReference type="ARBA" id="ARBA00012881"/>
    </source>
</evidence>
<feature type="region of interest" description="Disordered" evidence="11">
    <location>
        <begin position="1"/>
        <end position="21"/>
    </location>
</feature>
<comment type="similarity">
    <text evidence="3">Belongs to the lysine N(6)-hydroxylase/L-ornithine N(5)-oxygenase family.</text>
</comment>
<keyword evidence="13" id="KW-1185">Reference proteome</keyword>
<sequence length="430" mass="47471">MTTTERSVRPLDTTVKSSSPDTTPTFDLVSIGFGATQLATAIANREARKPLKALYFERKPSFSWHTESNTARTRMETPFVYDLATLRNPRTSFSYVNYLLEKKRLIEFANSDRLNPLREEFDDYMKWCAEQFKGQVRYGSEVISVTPEMENDIAQGWRVAVRDAQGKTYAVRARNIVAPSPSEQKPAIPQPLTTIDFLSGQRIIPMNEYASRREELRGANEPRLNISIIGSGPQTAEVLNDLLSCPRLGNITIVTEDESLSPLTVLNEQEPPQPQLCSIWSKPASDKRLSVTGASELVQGIYMRGYEKHVQTKGEYRLRIVIGKDAGAACSQSNFIIRDTSVSSMSTGGLLQSLDALILGCQQRGESLEEVHFKRGAVADGCGLWLVSSKSEGGRTLAKDVALAAGEIVRKVSSVAEASQTGVVQVQARM</sequence>
<evidence type="ECO:0000256" key="3">
    <source>
        <dbReference type="ARBA" id="ARBA00007588"/>
    </source>
</evidence>
<comment type="catalytic activity">
    <reaction evidence="9">
        <text>L-ornithine + NADPH + O2 = N(5)-hydroxy-L-ornithine + NADP(+) + H2O</text>
        <dbReference type="Rhea" id="RHEA:41508"/>
        <dbReference type="ChEBI" id="CHEBI:15377"/>
        <dbReference type="ChEBI" id="CHEBI:15379"/>
        <dbReference type="ChEBI" id="CHEBI:46911"/>
        <dbReference type="ChEBI" id="CHEBI:57783"/>
        <dbReference type="ChEBI" id="CHEBI:58349"/>
        <dbReference type="ChEBI" id="CHEBI:78275"/>
        <dbReference type="EC" id="1.14.13.196"/>
    </reaction>
</comment>
<organism evidence="12 13">
    <name type="scientific">Plenodomus tracheiphilus IPT5</name>
    <dbReference type="NCBI Taxonomy" id="1408161"/>
    <lineage>
        <taxon>Eukaryota</taxon>
        <taxon>Fungi</taxon>
        <taxon>Dikarya</taxon>
        <taxon>Ascomycota</taxon>
        <taxon>Pezizomycotina</taxon>
        <taxon>Dothideomycetes</taxon>
        <taxon>Pleosporomycetidae</taxon>
        <taxon>Pleosporales</taxon>
        <taxon>Pleosporineae</taxon>
        <taxon>Leptosphaeriaceae</taxon>
        <taxon>Plenodomus</taxon>
    </lineage>
</organism>
<comment type="cofactor">
    <cofactor evidence="1">
        <name>FAD</name>
        <dbReference type="ChEBI" id="CHEBI:57692"/>
    </cofactor>
</comment>
<dbReference type="GO" id="GO:0006879">
    <property type="term" value="P:intracellular iron ion homeostasis"/>
    <property type="evidence" value="ECO:0007669"/>
    <property type="project" value="TreeGrafter"/>
</dbReference>
<dbReference type="InterPro" id="IPR025700">
    <property type="entry name" value="Lys/Orn_oxygenase"/>
</dbReference>